<sequence length="364" mass="38704">MIGSGLWIAYLGIFRHIFEANYRVEHVEKGRRRPQGRAMAVPKSAEAGFRRHHHRSPHPNTTTICDVRAIGAQPEILQLEISMGARSANACHQLAKMRSSTFNFLLVALVVVLVDAAPQQDTAFFSPGSAGEEARIPRGQSVTLIILRWDDNQSDWNLLATGSAETSEHPTQDKKKAPLAGSNSTRSGSKDQPPAAVLKTLCDLLLSGYNSGHAPRSHEATVPPSASSTAGDKKDSWSSGTGSSADKTTGIADDQHDGTTRAHDPSSSMPAGAGNHSALAMTWCSQHFGDHLSVNSKPHQVPTINDDKASGNFTPPFSAGNGSKNSPSQSPPTVTPYEGPILTIKPTKESNNSKDPPGVKTSSP</sequence>
<protein>
    <submittedName>
        <fullName evidence="2">Uncharacterized protein</fullName>
    </submittedName>
</protein>
<feature type="compositionally biased region" description="Polar residues" evidence="1">
    <location>
        <begin position="237"/>
        <end position="247"/>
    </location>
</feature>
<feature type="region of interest" description="Disordered" evidence="1">
    <location>
        <begin position="213"/>
        <end position="274"/>
    </location>
</feature>
<keyword evidence="3" id="KW-1185">Reference proteome</keyword>
<reference evidence="2 3" key="1">
    <citation type="submission" date="2015-08" db="EMBL/GenBank/DDBJ databases">
        <title>Next Generation Sequencing and Analysis of the Genome of Puccinia sorghi L Schw, the Causal Agent of Maize Common Rust.</title>
        <authorList>
            <person name="Rochi L."/>
            <person name="Burguener G."/>
            <person name="Darino M."/>
            <person name="Turjanski A."/>
            <person name="Kreff E."/>
            <person name="Dieguez M.J."/>
            <person name="Sacco F."/>
        </authorList>
    </citation>
    <scope>NUCLEOTIDE SEQUENCE [LARGE SCALE GENOMIC DNA]</scope>
    <source>
        <strain evidence="2 3">RO10H11247</strain>
    </source>
</reference>
<evidence type="ECO:0000313" key="2">
    <source>
        <dbReference type="EMBL" id="KNZ52570.1"/>
    </source>
</evidence>
<comment type="caution">
    <text evidence="2">The sequence shown here is derived from an EMBL/GenBank/DDBJ whole genome shotgun (WGS) entry which is preliminary data.</text>
</comment>
<feature type="compositionally biased region" description="Polar residues" evidence="1">
    <location>
        <begin position="311"/>
        <end position="328"/>
    </location>
</feature>
<dbReference type="VEuPathDB" id="FungiDB:VP01_3518g2"/>
<feature type="compositionally biased region" description="Basic and acidic residues" evidence="1">
    <location>
        <begin position="166"/>
        <end position="176"/>
    </location>
</feature>
<dbReference type="Proteomes" id="UP000037035">
    <property type="component" value="Unassembled WGS sequence"/>
</dbReference>
<feature type="compositionally biased region" description="Polar residues" evidence="1">
    <location>
        <begin position="353"/>
        <end position="364"/>
    </location>
</feature>
<feature type="region of interest" description="Disordered" evidence="1">
    <location>
        <begin position="294"/>
        <end position="364"/>
    </location>
</feature>
<gene>
    <name evidence="2" type="ORF">VP01_3518g2</name>
</gene>
<organism evidence="2 3">
    <name type="scientific">Puccinia sorghi</name>
    <dbReference type="NCBI Taxonomy" id="27349"/>
    <lineage>
        <taxon>Eukaryota</taxon>
        <taxon>Fungi</taxon>
        <taxon>Dikarya</taxon>
        <taxon>Basidiomycota</taxon>
        <taxon>Pucciniomycotina</taxon>
        <taxon>Pucciniomycetes</taxon>
        <taxon>Pucciniales</taxon>
        <taxon>Pucciniaceae</taxon>
        <taxon>Puccinia</taxon>
    </lineage>
</organism>
<accession>A0A0L6UXI6</accession>
<evidence type="ECO:0000256" key="1">
    <source>
        <dbReference type="SAM" id="MobiDB-lite"/>
    </source>
</evidence>
<proteinExistence type="predicted"/>
<evidence type="ECO:0000313" key="3">
    <source>
        <dbReference type="Proteomes" id="UP000037035"/>
    </source>
</evidence>
<dbReference type="EMBL" id="LAVV01008522">
    <property type="protein sequence ID" value="KNZ52570.1"/>
    <property type="molecule type" value="Genomic_DNA"/>
</dbReference>
<feature type="compositionally biased region" description="Basic and acidic residues" evidence="1">
    <location>
        <begin position="253"/>
        <end position="264"/>
    </location>
</feature>
<dbReference type="AlphaFoldDB" id="A0A0L6UXI6"/>
<name>A0A0L6UXI6_9BASI</name>
<feature type="region of interest" description="Disordered" evidence="1">
    <location>
        <begin position="163"/>
        <end position="194"/>
    </location>
</feature>